<evidence type="ECO:0000313" key="2">
    <source>
        <dbReference type="Proteomes" id="UP001064048"/>
    </source>
</evidence>
<dbReference type="Proteomes" id="UP001064048">
    <property type="component" value="Chromosome 23"/>
</dbReference>
<dbReference type="EMBL" id="CM046123">
    <property type="protein sequence ID" value="KAI8439698.1"/>
    <property type="molecule type" value="Genomic_DNA"/>
</dbReference>
<name>A0ACC0KT92_CHOFU</name>
<proteinExistence type="predicted"/>
<reference evidence="1 2" key="1">
    <citation type="journal article" date="2022" name="Genome Biol. Evol.">
        <title>The Spruce Budworm Genome: Reconstructing the Evolutionary History of Antifreeze Proteins.</title>
        <authorList>
            <person name="Beliveau C."/>
            <person name="Gagne P."/>
            <person name="Picq S."/>
            <person name="Vernygora O."/>
            <person name="Keeling C.I."/>
            <person name="Pinkney K."/>
            <person name="Doucet D."/>
            <person name="Wen F."/>
            <person name="Johnston J.S."/>
            <person name="Maaroufi H."/>
            <person name="Boyle B."/>
            <person name="Laroche J."/>
            <person name="Dewar K."/>
            <person name="Juretic N."/>
            <person name="Blackburn G."/>
            <person name="Nisole A."/>
            <person name="Brunet B."/>
            <person name="Brandao M."/>
            <person name="Lumley L."/>
            <person name="Duan J."/>
            <person name="Quan G."/>
            <person name="Lucarotti C.J."/>
            <person name="Roe A.D."/>
            <person name="Sperling F.A.H."/>
            <person name="Levesque R.C."/>
            <person name="Cusson M."/>
        </authorList>
    </citation>
    <scope>NUCLEOTIDE SEQUENCE [LARGE SCALE GENOMIC DNA]</scope>
    <source>
        <strain evidence="1">Glfc:IPQL:Cfum</strain>
    </source>
</reference>
<organism evidence="1 2">
    <name type="scientific">Choristoneura fumiferana</name>
    <name type="common">Spruce budworm moth</name>
    <name type="synonym">Archips fumiferana</name>
    <dbReference type="NCBI Taxonomy" id="7141"/>
    <lineage>
        <taxon>Eukaryota</taxon>
        <taxon>Metazoa</taxon>
        <taxon>Ecdysozoa</taxon>
        <taxon>Arthropoda</taxon>
        <taxon>Hexapoda</taxon>
        <taxon>Insecta</taxon>
        <taxon>Pterygota</taxon>
        <taxon>Neoptera</taxon>
        <taxon>Endopterygota</taxon>
        <taxon>Lepidoptera</taxon>
        <taxon>Glossata</taxon>
        <taxon>Ditrysia</taxon>
        <taxon>Tortricoidea</taxon>
        <taxon>Tortricidae</taxon>
        <taxon>Tortricinae</taxon>
        <taxon>Choristoneura</taxon>
    </lineage>
</organism>
<evidence type="ECO:0000313" key="1">
    <source>
        <dbReference type="EMBL" id="KAI8439698.1"/>
    </source>
</evidence>
<keyword evidence="2" id="KW-1185">Reference proteome</keyword>
<comment type="caution">
    <text evidence="1">The sequence shown here is derived from an EMBL/GenBank/DDBJ whole genome shotgun (WGS) entry which is preliminary data.</text>
</comment>
<accession>A0ACC0KT92</accession>
<gene>
    <name evidence="1" type="ORF">MSG28_013392</name>
</gene>
<protein>
    <submittedName>
        <fullName evidence="1">Uncharacterized protein</fullName>
    </submittedName>
</protein>
<sequence length="112" mass="12525">MAVVGEGSYGVVLKCRRRDTGQLVAIKKFLETEDDAAVRKMALREIRMLKIIHRDVKPENVLVSNAGIVKLCDLGFARALAAPGEPYTEYVATRWYRAPELLVAEHRLATDV</sequence>